<evidence type="ECO:0000313" key="1">
    <source>
        <dbReference type="EMBL" id="MBL6080318.1"/>
    </source>
</evidence>
<gene>
    <name evidence="1" type="ORF">JMJ56_20075</name>
</gene>
<keyword evidence="2" id="KW-1185">Reference proteome</keyword>
<proteinExistence type="predicted"/>
<dbReference type="RefSeq" id="WP_202833553.1">
    <property type="nucleotide sequence ID" value="NZ_JAETWB010000012.1"/>
</dbReference>
<evidence type="ECO:0008006" key="3">
    <source>
        <dbReference type="Google" id="ProtNLM"/>
    </source>
</evidence>
<organism evidence="1 2">
    <name type="scientific">Belnapia arida</name>
    <dbReference type="NCBI Taxonomy" id="2804533"/>
    <lineage>
        <taxon>Bacteria</taxon>
        <taxon>Pseudomonadati</taxon>
        <taxon>Pseudomonadota</taxon>
        <taxon>Alphaproteobacteria</taxon>
        <taxon>Acetobacterales</taxon>
        <taxon>Roseomonadaceae</taxon>
        <taxon>Belnapia</taxon>
    </lineage>
</organism>
<accession>A0ABS1U6M6</accession>
<name>A0ABS1U6M6_9PROT</name>
<protein>
    <recommendedName>
        <fullName evidence="3">Phage portal protein</fullName>
    </recommendedName>
</protein>
<reference evidence="1 2" key="1">
    <citation type="submission" date="2021-01" db="EMBL/GenBank/DDBJ databases">
        <title>Belnapia mucosa sp. nov. and Belnapia arida sp. nov., isolated from the Tabernas Desert (Almeria, Spain).</title>
        <authorList>
            <person name="Molina-Menor E."/>
            <person name="Vidal-Verdu A."/>
            <person name="Calonge A."/>
            <person name="Satari L."/>
            <person name="Pereto J."/>
            <person name="Porcar M."/>
        </authorList>
    </citation>
    <scope>NUCLEOTIDE SEQUENCE [LARGE SCALE GENOMIC DNA]</scope>
    <source>
        <strain evidence="1 2">T18</strain>
    </source>
</reference>
<evidence type="ECO:0000313" key="2">
    <source>
        <dbReference type="Proteomes" id="UP000660885"/>
    </source>
</evidence>
<sequence>MRQQPEILNQRFPLRRDLLVRASEQGLEGDIARRLAAGVIGYAALNESVDAVLNSVAKSGVGAYMPLVASLRPLGSMWVEATRADGSRYGLLRIDEADGSLRVRHVEVPMDGQPAWCIPASISVMQYAKSNTPKIDWHAVRSGKVRHNAKDDARWMAWANNHLALEMLTEGATPTGAMSALGSTGIQDLVMLALAVSPLVSPGFSSLLGGHDA</sequence>
<comment type="caution">
    <text evidence="1">The sequence shown here is derived from an EMBL/GenBank/DDBJ whole genome shotgun (WGS) entry which is preliminary data.</text>
</comment>
<dbReference type="Proteomes" id="UP000660885">
    <property type="component" value="Unassembled WGS sequence"/>
</dbReference>
<dbReference type="EMBL" id="JAETWB010000012">
    <property type="protein sequence ID" value="MBL6080318.1"/>
    <property type="molecule type" value="Genomic_DNA"/>
</dbReference>